<name>A0ACC2VED1_9TREE</name>
<sequence length="402" mass="45763">MKKRLVISNPSPINELTPSIRASIILISKYAFAAENPKELSIKKGDVLKLLDRPGNGWILVKFVDKVASPGLVPSTYVDIAINDTIHPITLSWLHATGSGHEKGWNESNYLDLQVKQLLRSNSPLTINNRAYPVNCSISNCLSFDNRYWYRLDVTYSDHSQSYICRYYQDFYELHIALVQCKNLLAATSISDPKETIQLPKLPEPIPSTCIDDKHQLMSLLLKRCNDLHVYINKLILNKNYQTCETFMNWLDLDYRNLGGFSVDGPVDLTNDEINEKVLPESLNLFKDNKVEVNNTPELDRNSKSSRGSDLPQRTKSKNIYNHYQQITFIEHPKLPQSSPVLRVNTSVANGISKSSPKEFTKENRSTQESYNSTLVSVFSATERKSPAANWPDLDFSFSKRK</sequence>
<gene>
    <name evidence="1" type="ORF">QFC19_007031</name>
</gene>
<organism evidence="1 2">
    <name type="scientific">Naganishia cerealis</name>
    <dbReference type="NCBI Taxonomy" id="610337"/>
    <lineage>
        <taxon>Eukaryota</taxon>
        <taxon>Fungi</taxon>
        <taxon>Dikarya</taxon>
        <taxon>Basidiomycota</taxon>
        <taxon>Agaricomycotina</taxon>
        <taxon>Tremellomycetes</taxon>
        <taxon>Filobasidiales</taxon>
        <taxon>Filobasidiaceae</taxon>
        <taxon>Naganishia</taxon>
    </lineage>
</organism>
<evidence type="ECO:0000313" key="1">
    <source>
        <dbReference type="EMBL" id="KAJ9096932.1"/>
    </source>
</evidence>
<keyword evidence="2" id="KW-1185">Reference proteome</keyword>
<comment type="caution">
    <text evidence="1">The sequence shown here is derived from an EMBL/GenBank/DDBJ whole genome shotgun (WGS) entry which is preliminary data.</text>
</comment>
<dbReference type="Proteomes" id="UP001241377">
    <property type="component" value="Unassembled WGS sequence"/>
</dbReference>
<evidence type="ECO:0000313" key="2">
    <source>
        <dbReference type="Proteomes" id="UP001241377"/>
    </source>
</evidence>
<accession>A0ACC2VED1</accession>
<protein>
    <submittedName>
        <fullName evidence="1">Uncharacterized protein</fullName>
    </submittedName>
</protein>
<reference evidence="1" key="1">
    <citation type="submission" date="2023-04" db="EMBL/GenBank/DDBJ databases">
        <title>Draft Genome sequencing of Naganishia species isolated from polar environments using Oxford Nanopore Technology.</title>
        <authorList>
            <person name="Leo P."/>
            <person name="Venkateswaran K."/>
        </authorList>
    </citation>
    <scope>NUCLEOTIDE SEQUENCE</scope>
    <source>
        <strain evidence="1">MNA-CCFEE 5261</strain>
    </source>
</reference>
<proteinExistence type="predicted"/>
<dbReference type="EMBL" id="JASBWR010000090">
    <property type="protein sequence ID" value="KAJ9096932.1"/>
    <property type="molecule type" value="Genomic_DNA"/>
</dbReference>